<dbReference type="SFLD" id="SFLDS00003">
    <property type="entry name" value="Haloacid_Dehalogenase"/>
    <property type="match status" value="1"/>
</dbReference>
<dbReference type="Proteomes" id="UP001165270">
    <property type="component" value="Unassembled WGS sequence"/>
</dbReference>
<dbReference type="SUPFAM" id="SSF56784">
    <property type="entry name" value="HAD-like"/>
    <property type="match status" value="1"/>
</dbReference>
<dbReference type="InterPro" id="IPR051806">
    <property type="entry name" value="HAD-like_SPP"/>
</dbReference>
<name>A0ABS9Y083_9ACTN</name>
<dbReference type="InterPro" id="IPR036412">
    <property type="entry name" value="HAD-like_sf"/>
</dbReference>
<dbReference type="InterPro" id="IPR023198">
    <property type="entry name" value="PGP-like_dom2"/>
</dbReference>
<dbReference type="Gene3D" id="3.40.50.1000">
    <property type="entry name" value="HAD superfamily/HAD-like"/>
    <property type="match status" value="1"/>
</dbReference>
<keyword evidence="2" id="KW-1185">Reference proteome</keyword>
<dbReference type="SFLD" id="SFLDG01129">
    <property type="entry name" value="C1.5:_HAD__Beta-PGM__Phosphata"/>
    <property type="match status" value="1"/>
</dbReference>
<dbReference type="RefSeq" id="WP_242713854.1">
    <property type="nucleotide sequence ID" value="NZ_JALDAX010000040.1"/>
</dbReference>
<organism evidence="1 2">
    <name type="scientific">Streptomyces spinosisporus</name>
    <dbReference type="NCBI Taxonomy" id="2927582"/>
    <lineage>
        <taxon>Bacteria</taxon>
        <taxon>Bacillati</taxon>
        <taxon>Actinomycetota</taxon>
        <taxon>Actinomycetes</taxon>
        <taxon>Kitasatosporales</taxon>
        <taxon>Streptomycetaceae</taxon>
        <taxon>Streptomyces</taxon>
    </lineage>
</organism>
<reference evidence="1" key="1">
    <citation type="submission" date="2022-03" db="EMBL/GenBank/DDBJ databases">
        <title>Streptomyces 7R015 and 7R016 isolated from Barleria lupulina in Thailand.</title>
        <authorList>
            <person name="Kanchanasin P."/>
            <person name="Phongsopitanun W."/>
            <person name="Tanasupawat S."/>
        </authorList>
    </citation>
    <scope>NUCLEOTIDE SEQUENCE</scope>
    <source>
        <strain evidence="1">7R016</strain>
    </source>
</reference>
<comment type="caution">
    <text evidence="1">The sequence shown here is derived from an EMBL/GenBank/DDBJ whole genome shotgun (WGS) entry which is preliminary data.</text>
</comment>
<evidence type="ECO:0000313" key="1">
    <source>
        <dbReference type="EMBL" id="MCI3246522.1"/>
    </source>
</evidence>
<dbReference type="Gene3D" id="1.10.150.240">
    <property type="entry name" value="Putative phosphatase, domain 2"/>
    <property type="match status" value="1"/>
</dbReference>
<dbReference type="InterPro" id="IPR023214">
    <property type="entry name" value="HAD_sf"/>
</dbReference>
<dbReference type="PANTHER" id="PTHR43481:SF4">
    <property type="entry name" value="GLYCEROL-1-PHOSPHATE PHOSPHOHYDROLASE 1-RELATED"/>
    <property type="match status" value="1"/>
</dbReference>
<dbReference type="PANTHER" id="PTHR43481">
    <property type="entry name" value="FRUCTOSE-1-PHOSPHATE PHOSPHATASE"/>
    <property type="match status" value="1"/>
</dbReference>
<dbReference type="Pfam" id="PF00702">
    <property type="entry name" value="Hydrolase"/>
    <property type="match status" value="1"/>
</dbReference>
<evidence type="ECO:0000313" key="2">
    <source>
        <dbReference type="Proteomes" id="UP001165270"/>
    </source>
</evidence>
<accession>A0ABS9Y083</accession>
<protein>
    <submittedName>
        <fullName evidence="1">HAD-IA family hydrolase</fullName>
    </submittedName>
</protein>
<gene>
    <name evidence="1" type="ORF">MQN93_43285</name>
</gene>
<dbReference type="InterPro" id="IPR006439">
    <property type="entry name" value="HAD-SF_hydro_IA"/>
</dbReference>
<dbReference type="NCBIfam" id="TIGR01509">
    <property type="entry name" value="HAD-SF-IA-v3"/>
    <property type="match status" value="1"/>
</dbReference>
<dbReference type="GO" id="GO:0016787">
    <property type="term" value="F:hydrolase activity"/>
    <property type="evidence" value="ECO:0007669"/>
    <property type="project" value="UniProtKB-KW"/>
</dbReference>
<dbReference type="EMBL" id="JALDAX010000040">
    <property type="protein sequence ID" value="MCI3246522.1"/>
    <property type="molecule type" value="Genomic_DNA"/>
</dbReference>
<proteinExistence type="predicted"/>
<sequence length="251" mass="26953">MTLGLPAAIRACLFDLDGVITDTTSLHAAAWKEAFDMLLQQHEGEGFRPFAADTGYDEFFDGRSSAEGVRCFLSSRGIQRPDGSPDDPPGPDTVYGLVRWKDSLFEARTRSQGVHVHQDTMAYVMAARDSGLLTAVVTSSANCREILRAARMETLFDAWIDGVVAASRNLRGKPHPDTFLAAARDLGQHPAQCAVFENAQAGMDAGRSGHFGWVVGVARTVRAGALYAHGADVVVKDLGDLTGTPGPRPRP</sequence>
<keyword evidence="1" id="KW-0378">Hydrolase</keyword>